<gene>
    <name evidence="1" type="ORF">G8E10_09150</name>
    <name evidence="2" type="ORF">G8E10_09485</name>
</gene>
<name>A0AA43ZF47_9HYPH</name>
<keyword evidence="3" id="KW-1185">Reference proteome</keyword>
<evidence type="ECO:0000313" key="2">
    <source>
        <dbReference type="EMBL" id="NHT75971.1"/>
    </source>
</evidence>
<dbReference type="EMBL" id="JAANCM010000004">
    <property type="protein sequence ID" value="NHT75971.1"/>
    <property type="molecule type" value="Genomic_DNA"/>
</dbReference>
<dbReference type="Proteomes" id="UP001155840">
    <property type="component" value="Unassembled WGS sequence"/>
</dbReference>
<accession>A0AA43ZF47</accession>
<evidence type="ECO:0000313" key="1">
    <source>
        <dbReference type="EMBL" id="NHT75911.1"/>
    </source>
</evidence>
<sequence length="116" mass="13200">MLERVTAHAVLRYLERVLHEPVQQWLADQPPMRECQKLALCCERAGLPADAVRLSMLTQPVINALNTKRSQKTTLVTENAVYVIDGRKIITVLAIGMRPKKKQKFKAHKSRQLAEV</sequence>
<proteinExistence type="predicted"/>
<protein>
    <submittedName>
        <fullName evidence="2">Uncharacterized protein</fullName>
    </submittedName>
</protein>
<organism evidence="2 3">
    <name type="scientific">Ferranicluibacter rubi</name>
    <dbReference type="NCBI Taxonomy" id="2715133"/>
    <lineage>
        <taxon>Bacteria</taxon>
        <taxon>Pseudomonadati</taxon>
        <taxon>Pseudomonadota</taxon>
        <taxon>Alphaproteobacteria</taxon>
        <taxon>Hyphomicrobiales</taxon>
        <taxon>Rhizobiaceae</taxon>
        <taxon>Ferranicluibacter</taxon>
    </lineage>
</organism>
<reference evidence="2" key="1">
    <citation type="submission" date="2020-03" db="EMBL/GenBank/DDBJ databases">
        <title>Ferranicluibacter endophyticum gen. nov., sp. nov., a new genus isolated from Rubus ulmifolius Schott. stem.</title>
        <authorList>
            <person name="Roca-Couso R."/>
            <person name="Flores-Felix J.D."/>
            <person name="Igual J.M."/>
            <person name="Rivas R."/>
        </authorList>
    </citation>
    <scope>NUCLEOTIDE SEQUENCE</scope>
    <source>
        <strain evidence="2">CRRU44</strain>
    </source>
</reference>
<dbReference type="RefSeq" id="WP_167128265.1">
    <property type="nucleotide sequence ID" value="NZ_JAANCM010000004.1"/>
</dbReference>
<dbReference type="AlphaFoldDB" id="A0AA43ZF47"/>
<evidence type="ECO:0000313" key="3">
    <source>
        <dbReference type="Proteomes" id="UP001155840"/>
    </source>
</evidence>
<dbReference type="EMBL" id="JAANCM010000004">
    <property type="protein sequence ID" value="NHT75911.1"/>
    <property type="molecule type" value="Genomic_DNA"/>
</dbReference>
<comment type="caution">
    <text evidence="2">The sequence shown here is derived from an EMBL/GenBank/DDBJ whole genome shotgun (WGS) entry which is preliminary data.</text>
</comment>